<protein>
    <submittedName>
        <fullName evidence="2">Small integral membrane protein 20</fullName>
    </submittedName>
</protein>
<dbReference type="GeneTree" id="ENSGT00390000002398"/>
<dbReference type="Pfam" id="PF15061">
    <property type="entry name" value="MITRAC7_Phoenixin"/>
    <property type="match status" value="1"/>
</dbReference>
<dbReference type="InterPro" id="IPR027917">
    <property type="entry name" value="MITRAC7/Phoenixin"/>
</dbReference>
<dbReference type="GO" id="GO:0033617">
    <property type="term" value="P:mitochondrial respiratory chain complex IV assembly"/>
    <property type="evidence" value="ECO:0007669"/>
    <property type="project" value="InterPro"/>
</dbReference>
<accession>A0A8C1EKK4</accession>
<proteinExistence type="predicted"/>
<dbReference type="Ensembl" id="ENSCCRT00000086476.2">
    <property type="protein sequence ID" value="ENSCCRP00000079706.1"/>
    <property type="gene ID" value="ENSCCRG00000043202.2"/>
</dbReference>
<evidence type="ECO:0000313" key="3">
    <source>
        <dbReference type="Proteomes" id="UP001108240"/>
    </source>
</evidence>
<evidence type="ECO:0000313" key="2">
    <source>
        <dbReference type="Ensembl" id="ENSCCRP00000079706.1"/>
    </source>
</evidence>
<dbReference type="AlphaFoldDB" id="A0A8C1EKK4"/>
<organism evidence="2 3">
    <name type="scientific">Cyprinus carpio carpio</name>
    <dbReference type="NCBI Taxonomy" id="630221"/>
    <lineage>
        <taxon>Eukaryota</taxon>
        <taxon>Metazoa</taxon>
        <taxon>Chordata</taxon>
        <taxon>Craniata</taxon>
        <taxon>Vertebrata</taxon>
        <taxon>Euteleostomi</taxon>
        <taxon>Actinopterygii</taxon>
        <taxon>Neopterygii</taxon>
        <taxon>Teleostei</taxon>
        <taxon>Ostariophysi</taxon>
        <taxon>Cypriniformes</taxon>
        <taxon>Cyprinidae</taxon>
        <taxon>Cyprininae</taxon>
        <taxon>Cyprinus</taxon>
    </lineage>
</organism>
<reference evidence="2" key="2">
    <citation type="submission" date="2025-09" db="UniProtKB">
        <authorList>
            <consortium name="Ensembl"/>
        </authorList>
    </citation>
    <scope>IDENTIFICATION</scope>
</reference>
<evidence type="ECO:0000256" key="1">
    <source>
        <dbReference type="SAM" id="Phobius"/>
    </source>
</evidence>
<dbReference type="PANTHER" id="PTHR34923">
    <property type="entry name" value="SMALL INTEGRAL MEMBRANE PROTEIN 20"/>
    <property type="match status" value="1"/>
</dbReference>
<keyword evidence="1" id="KW-0812">Transmembrane</keyword>
<dbReference type="GO" id="GO:0005743">
    <property type="term" value="C:mitochondrial inner membrane"/>
    <property type="evidence" value="ECO:0007669"/>
    <property type="project" value="TreeGrafter"/>
</dbReference>
<reference evidence="2" key="1">
    <citation type="submission" date="2025-08" db="UniProtKB">
        <authorList>
            <consortium name="Ensembl"/>
        </authorList>
    </citation>
    <scope>IDENTIFICATION</scope>
</reference>
<dbReference type="PANTHER" id="PTHR34923:SF1">
    <property type="entry name" value="SMALL INTEGRAL MEMBRANE PROTEIN 20"/>
    <property type="match status" value="1"/>
</dbReference>
<sequence>MSANRRITLIFGGFVAAVAVAFYPIFFHPLTHTEDYKQIQKVNRAGINQADVQPAGKSLSHLSSVLSLLCYYCKHRCDISYLMYKIYRIIKWQDYVFSDTVYLH</sequence>
<keyword evidence="1" id="KW-0472">Membrane</keyword>
<keyword evidence="1" id="KW-1133">Transmembrane helix</keyword>
<feature type="transmembrane region" description="Helical" evidence="1">
    <location>
        <begin position="7"/>
        <end position="27"/>
    </location>
</feature>
<name>A0A8C1EKK4_CYPCA</name>
<dbReference type="Proteomes" id="UP001108240">
    <property type="component" value="Unplaced"/>
</dbReference>
<keyword evidence="3" id="KW-1185">Reference proteome</keyword>